<organism evidence="5 6">
    <name type="scientific">Sphingomonas taxi</name>
    <dbReference type="NCBI Taxonomy" id="1549858"/>
    <lineage>
        <taxon>Bacteria</taxon>
        <taxon>Pseudomonadati</taxon>
        <taxon>Pseudomonadota</taxon>
        <taxon>Alphaproteobacteria</taxon>
        <taxon>Sphingomonadales</taxon>
        <taxon>Sphingomonadaceae</taxon>
        <taxon>Sphingomonas</taxon>
    </lineage>
</organism>
<evidence type="ECO:0000313" key="5">
    <source>
        <dbReference type="EMBL" id="PZO77071.1"/>
    </source>
</evidence>
<feature type="compositionally biased region" description="Pro residues" evidence="3">
    <location>
        <begin position="73"/>
        <end position="83"/>
    </location>
</feature>
<comment type="caution">
    <text evidence="5">The sequence shown here is derived from an EMBL/GenBank/DDBJ whole genome shotgun (WGS) entry which is preliminary data.</text>
</comment>
<dbReference type="InterPro" id="IPR054612">
    <property type="entry name" value="Phage_capsid-like_C"/>
</dbReference>
<name>A0A2W5B2C4_9SPHN</name>
<dbReference type="Proteomes" id="UP000249555">
    <property type="component" value="Unassembled WGS sequence"/>
</dbReference>
<evidence type="ECO:0000256" key="3">
    <source>
        <dbReference type="SAM" id="MobiDB-lite"/>
    </source>
</evidence>
<dbReference type="EMBL" id="QFMX01000001">
    <property type="protein sequence ID" value="PZO77071.1"/>
    <property type="molecule type" value="Genomic_DNA"/>
</dbReference>
<dbReference type="AlphaFoldDB" id="A0A2W5B2C4"/>
<gene>
    <name evidence="5" type="ORF">DI640_01435</name>
</gene>
<comment type="subcellular location">
    <subcellularLocation>
        <location evidence="1">Virion</location>
    </subcellularLocation>
</comment>
<feature type="domain" description="Phage capsid-like C-terminal" evidence="4">
    <location>
        <begin position="139"/>
        <end position="416"/>
    </location>
</feature>
<protein>
    <submittedName>
        <fullName evidence="5">Phage major capsid protein</fullName>
    </submittedName>
</protein>
<dbReference type="InterPro" id="IPR024455">
    <property type="entry name" value="Phage_capsid"/>
</dbReference>
<dbReference type="Pfam" id="PF05065">
    <property type="entry name" value="Phage_capsid"/>
    <property type="match status" value="1"/>
</dbReference>
<reference evidence="5 6" key="1">
    <citation type="submission" date="2017-08" db="EMBL/GenBank/DDBJ databases">
        <title>Infants hospitalized years apart are colonized by the same room-sourced microbial strains.</title>
        <authorList>
            <person name="Brooks B."/>
            <person name="Olm M.R."/>
            <person name="Firek B.A."/>
            <person name="Baker R."/>
            <person name="Thomas B.C."/>
            <person name="Morowitz M.J."/>
            <person name="Banfield J.F."/>
        </authorList>
    </citation>
    <scope>NUCLEOTIDE SEQUENCE [LARGE SCALE GENOMIC DNA]</scope>
    <source>
        <strain evidence="5">S2_018_000_R3_119</strain>
    </source>
</reference>
<evidence type="ECO:0000256" key="1">
    <source>
        <dbReference type="ARBA" id="ARBA00004328"/>
    </source>
</evidence>
<feature type="region of interest" description="Disordered" evidence="3">
    <location>
        <begin position="67"/>
        <end position="89"/>
    </location>
</feature>
<dbReference type="SUPFAM" id="SSF56563">
    <property type="entry name" value="Major capsid protein gp5"/>
    <property type="match status" value="1"/>
</dbReference>
<accession>A0A2W5B2C4</accession>
<dbReference type="Gene3D" id="3.30.2400.10">
    <property type="entry name" value="Major capsid protein gp5"/>
    <property type="match status" value="1"/>
</dbReference>
<feature type="coiled-coil region" evidence="2">
    <location>
        <begin position="15"/>
        <end position="67"/>
    </location>
</feature>
<evidence type="ECO:0000259" key="4">
    <source>
        <dbReference type="Pfam" id="PF05065"/>
    </source>
</evidence>
<evidence type="ECO:0000256" key="2">
    <source>
        <dbReference type="SAM" id="Coils"/>
    </source>
</evidence>
<keyword evidence="2" id="KW-0175">Coiled coil</keyword>
<proteinExistence type="predicted"/>
<sequence length="432" mass="46570">MINLAVLKTEARAVAKRQQDRLQTAITENRDLTAEEETADGEDAKKLASLTAMIQRAEAAIHNATAIGSDPTATPPATGPPGTVPAQPRAPLDTAGFNNLAEFAQAVRCANPAAGQSFRMDDRLAAPGNVHMEQGDAAGSYLVPAEFRQQIVNLVFNGENDPVMDMIQPDPTASNRVVGLGDETTPWGNSGIVAAWRSEGEQMLPSRMALTPRETKLNELYAFVLATEELLEDAPRIGTLLTSHAAAAIRWKAADAFMYGDGIEKPLGWMSSPATIAVAKDANQTAATITASNAARMWARMIMPSQASWLVNSDVMPTLMDMKNSAGLPLWFGNYQESPGGVLLGRPVVFNEHSRSVGQYGDIQFVNPNGYEAFRKQNGVSFADSIHLYFDYNIRAFRWVFRIGGQPVLSKPVAPANGGNTKSHFVALAERA</sequence>
<dbReference type="NCBIfam" id="TIGR01554">
    <property type="entry name" value="major_cap_HK97"/>
    <property type="match status" value="1"/>
</dbReference>
<evidence type="ECO:0000313" key="6">
    <source>
        <dbReference type="Proteomes" id="UP000249555"/>
    </source>
</evidence>